<keyword evidence="1" id="KW-0812">Transmembrane</keyword>
<evidence type="ECO:0000256" key="1">
    <source>
        <dbReference type="SAM" id="Phobius"/>
    </source>
</evidence>
<accession>R7QDV0</accession>
<keyword evidence="1" id="KW-0472">Membrane</keyword>
<protein>
    <submittedName>
        <fullName evidence="2">Uncharacterized protein</fullName>
    </submittedName>
</protein>
<organism evidence="2 3">
    <name type="scientific">Chondrus crispus</name>
    <name type="common">Carrageen Irish moss</name>
    <name type="synonym">Polymorpha crispa</name>
    <dbReference type="NCBI Taxonomy" id="2769"/>
    <lineage>
        <taxon>Eukaryota</taxon>
        <taxon>Rhodophyta</taxon>
        <taxon>Florideophyceae</taxon>
        <taxon>Rhodymeniophycidae</taxon>
        <taxon>Gigartinales</taxon>
        <taxon>Gigartinaceae</taxon>
        <taxon>Chondrus</taxon>
    </lineage>
</organism>
<dbReference type="Gramene" id="CDF36264">
    <property type="protein sequence ID" value="CDF36264"/>
    <property type="gene ID" value="CHC_T00004629001"/>
</dbReference>
<feature type="transmembrane region" description="Helical" evidence="1">
    <location>
        <begin position="15"/>
        <end position="37"/>
    </location>
</feature>
<dbReference type="AlphaFoldDB" id="R7QDV0"/>
<sequence>MDDVAAFPVWVERTLISVAFTMSASLAILSGCSNWLHKRVRVEYYVVSILALGCIASGVIGWVLFLSEDLSLDAFGVILIGLIPGFEALGKLRVKALKAETLMRKRPALHNTLKDFSFLRHGNPPTPEVQEKLNIDPLTRTYLRIPACSKPKALKPKTEMWFGEIVQHDDKMITLKGKDDLGDAISWWKAANRGVDLVRCPSRARFTETIQVTRALELVAEIAMIGDSVLLNHEKALKKHVETSGNIRDALHATPASICTTFLRAIGLLEEWGPVDDAARDRYIQTEFKDFGRGKKYGMLFFILLVESHIFQASLDKRGRCFGFCKPEIEHTRASDVIEAFKASSQESNERKGITTKWLRQYFTDDERFSKFAETEDGEDNGIATNNSNSSGPAGGVAVAAVQSDGGAGNVVISFRLNGSVLRQASDFTVRIDDVKCAK</sequence>
<reference evidence="3" key="1">
    <citation type="journal article" date="2013" name="Proc. Natl. Acad. Sci. U.S.A.">
        <title>Genome structure and metabolic features in the red seaweed Chondrus crispus shed light on evolution of the Archaeplastida.</title>
        <authorList>
            <person name="Collen J."/>
            <person name="Porcel B."/>
            <person name="Carre W."/>
            <person name="Ball S.G."/>
            <person name="Chaparro C."/>
            <person name="Tonon T."/>
            <person name="Barbeyron T."/>
            <person name="Michel G."/>
            <person name="Noel B."/>
            <person name="Valentin K."/>
            <person name="Elias M."/>
            <person name="Artiguenave F."/>
            <person name="Arun A."/>
            <person name="Aury J.M."/>
            <person name="Barbosa-Neto J.F."/>
            <person name="Bothwell J.H."/>
            <person name="Bouget F.Y."/>
            <person name="Brillet L."/>
            <person name="Cabello-Hurtado F."/>
            <person name="Capella-Gutierrez S."/>
            <person name="Charrier B."/>
            <person name="Cladiere L."/>
            <person name="Cock J.M."/>
            <person name="Coelho S.M."/>
            <person name="Colleoni C."/>
            <person name="Czjzek M."/>
            <person name="Da Silva C."/>
            <person name="Delage L."/>
            <person name="Denoeud F."/>
            <person name="Deschamps P."/>
            <person name="Dittami S.M."/>
            <person name="Gabaldon T."/>
            <person name="Gachon C.M."/>
            <person name="Groisillier A."/>
            <person name="Herve C."/>
            <person name="Jabbari K."/>
            <person name="Katinka M."/>
            <person name="Kloareg B."/>
            <person name="Kowalczyk N."/>
            <person name="Labadie K."/>
            <person name="Leblanc C."/>
            <person name="Lopez P.J."/>
            <person name="McLachlan D.H."/>
            <person name="Meslet-Cladiere L."/>
            <person name="Moustafa A."/>
            <person name="Nehr Z."/>
            <person name="Nyvall Collen P."/>
            <person name="Panaud O."/>
            <person name="Partensky F."/>
            <person name="Poulain J."/>
            <person name="Rensing S.A."/>
            <person name="Rousvoal S."/>
            <person name="Samson G."/>
            <person name="Symeonidi A."/>
            <person name="Weissenbach J."/>
            <person name="Zambounis A."/>
            <person name="Wincker P."/>
            <person name="Boyen C."/>
        </authorList>
    </citation>
    <scope>NUCLEOTIDE SEQUENCE [LARGE SCALE GENOMIC DNA]</scope>
    <source>
        <strain evidence="3">cv. Stackhouse</strain>
    </source>
</reference>
<dbReference type="RefSeq" id="XP_005716083.1">
    <property type="nucleotide sequence ID" value="XM_005716026.1"/>
</dbReference>
<name>R7QDV0_CHOCR</name>
<gene>
    <name evidence="2" type="ORF">CHC_T00004629001</name>
</gene>
<keyword evidence="1" id="KW-1133">Transmembrane helix</keyword>
<proteinExistence type="predicted"/>
<dbReference type="Proteomes" id="UP000012073">
    <property type="component" value="Unassembled WGS sequence"/>
</dbReference>
<keyword evidence="3" id="KW-1185">Reference proteome</keyword>
<dbReference type="KEGG" id="ccp:CHC_T00004629001"/>
<dbReference type="EMBL" id="HG001769">
    <property type="protein sequence ID" value="CDF36264.1"/>
    <property type="molecule type" value="Genomic_DNA"/>
</dbReference>
<feature type="transmembrane region" description="Helical" evidence="1">
    <location>
        <begin position="44"/>
        <end position="64"/>
    </location>
</feature>
<dbReference type="PhylomeDB" id="R7QDV0"/>
<evidence type="ECO:0000313" key="2">
    <source>
        <dbReference type="EMBL" id="CDF36264.1"/>
    </source>
</evidence>
<evidence type="ECO:0000313" key="3">
    <source>
        <dbReference type="Proteomes" id="UP000012073"/>
    </source>
</evidence>
<dbReference type="GeneID" id="17323800"/>